<reference evidence="2" key="1">
    <citation type="journal article" date="2022" name="Mol. Ecol. Resour.">
        <title>The genomes of chicory, endive, great burdock and yacon provide insights into Asteraceae palaeo-polyploidization history and plant inulin production.</title>
        <authorList>
            <person name="Fan W."/>
            <person name="Wang S."/>
            <person name="Wang H."/>
            <person name="Wang A."/>
            <person name="Jiang F."/>
            <person name="Liu H."/>
            <person name="Zhao H."/>
            <person name="Xu D."/>
            <person name="Zhang Y."/>
        </authorList>
    </citation>
    <scope>NUCLEOTIDE SEQUENCE [LARGE SCALE GENOMIC DNA]</scope>
    <source>
        <strain evidence="2">cv. Yunnan</strain>
    </source>
</reference>
<keyword evidence="2" id="KW-1185">Reference proteome</keyword>
<sequence>MVALLVLIIFLNFGQNGACRLLDGEFEETWMKRGNLFLSSLQHPSEPSPGSGCGNTGNGGRPCVGSRKVAGRHEFFYFKVLVLFDSPWRLSLSIMKKNHKLILAKENGKLKEVLDVNMEPEAENVQDKKDGEDPMIMEKTSATKEVQEGDHTDEDFGLDDYDDLEDFVLLEDNEQGSYGKLGLTA</sequence>
<accession>A0ACB9KBR2</accession>
<dbReference type="EMBL" id="CM042018">
    <property type="protein sequence ID" value="KAI3829741.1"/>
    <property type="molecule type" value="Genomic_DNA"/>
</dbReference>
<name>A0ACB9KBR2_9ASTR</name>
<gene>
    <name evidence="1" type="ORF">L1987_03869</name>
</gene>
<dbReference type="Proteomes" id="UP001056120">
    <property type="component" value="Linkage Group LG01"/>
</dbReference>
<evidence type="ECO:0000313" key="2">
    <source>
        <dbReference type="Proteomes" id="UP001056120"/>
    </source>
</evidence>
<protein>
    <submittedName>
        <fullName evidence="1">Uncharacterized protein</fullName>
    </submittedName>
</protein>
<proteinExistence type="predicted"/>
<reference evidence="1 2" key="2">
    <citation type="journal article" date="2022" name="Mol. Ecol. Resour.">
        <title>The genomes of chicory, endive, great burdock and yacon provide insights into Asteraceae paleo-polyploidization history and plant inulin production.</title>
        <authorList>
            <person name="Fan W."/>
            <person name="Wang S."/>
            <person name="Wang H."/>
            <person name="Wang A."/>
            <person name="Jiang F."/>
            <person name="Liu H."/>
            <person name="Zhao H."/>
            <person name="Xu D."/>
            <person name="Zhang Y."/>
        </authorList>
    </citation>
    <scope>NUCLEOTIDE SEQUENCE [LARGE SCALE GENOMIC DNA]</scope>
    <source>
        <strain evidence="2">cv. Yunnan</strain>
        <tissue evidence="1">Leaves</tissue>
    </source>
</reference>
<evidence type="ECO:0000313" key="1">
    <source>
        <dbReference type="EMBL" id="KAI3829741.1"/>
    </source>
</evidence>
<comment type="caution">
    <text evidence="1">The sequence shown here is derived from an EMBL/GenBank/DDBJ whole genome shotgun (WGS) entry which is preliminary data.</text>
</comment>
<organism evidence="1 2">
    <name type="scientific">Smallanthus sonchifolius</name>
    <dbReference type="NCBI Taxonomy" id="185202"/>
    <lineage>
        <taxon>Eukaryota</taxon>
        <taxon>Viridiplantae</taxon>
        <taxon>Streptophyta</taxon>
        <taxon>Embryophyta</taxon>
        <taxon>Tracheophyta</taxon>
        <taxon>Spermatophyta</taxon>
        <taxon>Magnoliopsida</taxon>
        <taxon>eudicotyledons</taxon>
        <taxon>Gunneridae</taxon>
        <taxon>Pentapetalae</taxon>
        <taxon>asterids</taxon>
        <taxon>campanulids</taxon>
        <taxon>Asterales</taxon>
        <taxon>Asteraceae</taxon>
        <taxon>Asteroideae</taxon>
        <taxon>Heliantheae alliance</taxon>
        <taxon>Millerieae</taxon>
        <taxon>Smallanthus</taxon>
    </lineage>
</organism>